<keyword evidence="1" id="KW-0614">Plasmid</keyword>
<sequence>MAESGYGLAGLGVGKVKSINQYRLTPGFGGFIPVPYVTTECRLPCR</sequence>
<dbReference type="EMBL" id="CP057908">
    <property type="protein sequence ID" value="QMO43926.1"/>
    <property type="molecule type" value="Genomic_DNA"/>
</dbReference>
<organism evidence="1 2">
    <name type="scientific">Escherichia coli</name>
    <dbReference type="NCBI Taxonomy" id="562"/>
    <lineage>
        <taxon>Bacteria</taxon>
        <taxon>Pseudomonadati</taxon>
        <taxon>Pseudomonadota</taxon>
        <taxon>Gammaproteobacteria</taxon>
        <taxon>Enterobacterales</taxon>
        <taxon>Enterobacteriaceae</taxon>
        <taxon>Escherichia</taxon>
    </lineage>
</organism>
<protein>
    <submittedName>
        <fullName evidence="1">Uncharacterized protein</fullName>
    </submittedName>
</protein>
<gene>
    <name evidence="1" type="ORF">HVW43_26910</name>
</gene>
<dbReference type="Proteomes" id="UP000514754">
    <property type="component" value="Plasmid pRHB10-C12_3"/>
</dbReference>
<proteinExistence type="predicted"/>
<geneLocation type="plasmid" evidence="2">
    <name>prhb10-c12_3</name>
</geneLocation>
<evidence type="ECO:0000313" key="1">
    <source>
        <dbReference type="EMBL" id="QMO43926.1"/>
    </source>
</evidence>
<name>A0A783P5C1_ECOLX</name>
<dbReference type="AlphaFoldDB" id="A0A783P5C1"/>
<dbReference type="RefSeq" id="WP_172943278.1">
    <property type="nucleotide sequence ID" value="NZ_CAXKKN010000003.1"/>
</dbReference>
<accession>A0A783P5C1</accession>
<reference evidence="1 2" key="1">
    <citation type="submission" date="2020-06" db="EMBL/GenBank/DDBJ databases">
        <title>REHAB project genomes.</title>
        <authorList>
            <person name="Shaw L.P."/>
        </authorList>
    </citation>
    <scope>NUCLEOTIDE SEQUENCE [LARGE SCALE GENOMIC DNA]</scope>
    <source>
        <strain evidence="1 2">RHB10-C12</strain>
        <plasmid evidence="2">prhb10-c12_3</plasmid>
    </source>
</reference>
<evidence type="ECO:0000313" key="2">
    <source>
        <dbReference type="Proteomes" id="UP000514754"/>
    </source>
</evidence>